<accession>A0A8E5HWA2</accession>
<dbReference type="KEGG" id="uvi:66067782"/>
<proteinExistence type="predicted"/>
<gene>
    <name evidence="2" type="ORF">UV8b_07005</name>
</gene>
<dbReference type="GeneID" id="66067782"/>
<dbReference type="RefSeq" id="XP_043000437.1">
    <property type="nucleotide sequence ID" value="XM_043144502.1"/>
</dbReference>
<evidence type="ECO:0000313" key="3">
    <source>
        <dbReference type="Proteomes" id="UP000027002"/>
    </source>
</evidence>
<name>A0A8E5HWA2_USTVR</name>
<reference evidence="2" key="1">
    <citation type="submission" date="2020-03" db="EMBL/GenBank/DDBJ databases">
        <title>A mixture of massive structural variations and highly conserved coding sequences in Ustilaginoidea virens genome.</title>
        <authorList>
            <person name="Zhang K."/>
            <person name="Zhao Z."/>
            <person name="Zhang Z."/>
            <person name="Li Y."/>
            <person name="Hsiang T."/>
            <person name="Sun W."/>
        </authorList>
    </citation>
    <scope>NUCLEOTIDE SEQUENCE</scope>
    <source>
        <strain evidence="2">UV-8b</strain>
    </source>
</reference>
<feature type="region of interest" description="Disordered" evidence="1">
    <location>
        <begin position="1"/>
        <end position="25"/>
    </location>
</feature>
<evidence type="ECO:0000313" key="2">
    <source>
        <dbReference type="EMBL" id="QUC22764.1"/>
    </source>
</evidence>
<evidence type="ECO:0000256" key="1">
    <source>
        <dbReference type="SAM" id="MobiDB-lite"/>
    </source>
</evidence>
<dbReference type="AlphaFoldDB" id="A0A8E5HWA2"/>
<dbReference type="Proteomes" id="UP000027002">
    <property type="component" value="Chromosome 5"/>
</dbReference>
<sequence>MAHAREQPSLASSDTDQGSTQAEDVDAMKRMERMMQEIASLRRDVDRHGSEMASLRWDLNTNKARNKNLQSQLRNIFVVTNSQKLAPMYNIFTGLEIAGCPENLLDLEECSDLKASRMLRELGEPAPDGLEEKRKRLISAFGVQFRLL</sequence>
<protein>
    <submittedName>
        <fullName evidence="2">Uncharacterized protein</fullName>
    </submittedName>
</protein>
<keyword evidence="3" id="KW-1185">Reference proteome</keyword>
<dbReference type="EMBL" id="CP072757">
    <property type="protein sequence ID" value="QUC22764.1"/>
    <property type="molecule type" value="Genomic_DNA"/>
</dbReference>
<organism evidence="2 3">
    <name type="scientific">Ustilaginoidea virens</name>
    <name type="common">Rice false smut fungus</name>
    <name type="synonym">Villosiclava virens</name>
    <dbReference type="NCBI Taxonomy" id="1159556"/>
    <lineage>
        <taxon>Eukaryota</taxon>
        <taxon>Fungi</taxon>
        <taxon>Dikarya</taxon>
        <taxon>Ascomycota</taxon>
        <taxon>Pezizomycotina</taxon>
        <taxon>Sordariomycetes</taxon>
        <taxon>Hypocreomycetidae</taxon>
        <taxon>Hypocreales</taxon>
        <taxon>Clavicipitaceae</taxon>
        <taxon>Ustilaginoidea</taxon>
    </lineage>
</organism>
<feature type="compositionally biased region" description="Polar residues" evidence="1">
    <location>
        <begin position="9"/>
        <end position="22"/>
    </location>
</feature>